<dbReference type="EMBL" id="QSHZ01000046">
    <property type="protein sequence ID" value="RHC48757.1"/>
    <property type="molecule type" value="Genomic_DNA"/>
</dbReference>
<gene>
    <name evidence="1" type="ORF">DW839_28345</name>
</gene>
<sequence length="265" mass="31083">MGRAIEEMKYMQTNTYCLHISRDELEALYFKASCVNVTIEQLLKDIIADLVGGTFTHGSDERMYADFWYTRWGAEIYPHNFPDAGKSIKARELKGAGEIHIPLQLTNADTMRLQDKANCVGCNESQLLEAFVMDLISGRFTHGSDERMYADQWFRRCYMFPDKTFIRYLIIRDKVDELLEDYEKLKEYQNDYVQMQKSPDVYELDEVMATQKEIEVLSAYIKEIYESYLKSLDDELPEGSLEEVISNVQVWNDKRLKLLKGEYEI</sequence>
<protein>
    <submittedName>
        <fullName evidence="1">Uncharacterized protein</fullName>
    </submittedName>
</protein>
<dbReference type="AlphaFoldDB" id="A0A414AJ60"/>
<accession>A0A414AJ60</accession>
<name>A0A414AJ60_9FIRM</name>
<evidence type="ECO:0000313" key="2">
    <source>
        <dbReference type="Proteomes" id="UP000283975"/>
    </source>
</evidence>
<proteinExistence type="predicted"/>
<reference evidence="1 2" key="1">
    <citation type="submission" date="2018-08" db="EMBL/GenBank/DDBJ databases">
        <title>A genome reference for cultivated species of the human gut microbiota.</title>
        <authorList>
            <person name="Zou Y."/>
            <person name="Xue W."/>
            <person name="Luo G."/>
        </authorList>
    </citation>
    <scope>NUCLEOTIDE SEQUENCE [LARGE SCALE GENOMIC DNA]</scope>
    <source>
        <strain evidence="1 2">AM35-14</strain>
    </source>
</reference>
<organism evidence="1 2">
    <name type="scientific">Enterocloster bolteae</name>
    <dbReference type="NCBI Taxonomy" id="208479"/>
    <lineage>
        <taxon>Bacteria</taxon>
        <taxon>Bacillati</taxon>
        <taxon>Bacillota</taxon>
        <taxon>Clostridia</taxon>
        <taxon>Lachnospirales</taxon>
        <taxon>Lachnospiraceae</taxon>
        <taxon>Enterocloster</taxon>
    </lineage>
</organism>
<evidence type="ECO:0000313" key="1">
    <source>
        <dbReference type="EMBL" id="RHC48757.1"/>
    </source>
</evidence>
<dbReference type="Proteomes" id="UP000283975">
    <property type="component" value="Unassembled WGS sequence"/>
</dbReference>
<dbReference type="RefSeq" id="WP_054355077.1">
    <property type="nucleotide sequence ID" value="NZ_JAQEEO010000024.1"/>
</dbReference>
<comment type="caution">
    <text evidence="1">The sequence shown here is derived from an EMBL/GenBank/DDBJ whole genome shotgun (WGS) entry which is preliminary data.</text>
</comment>